<accession>A0ABT0Y2K3</accession>
<reference evidence="1 2" key="1">
    <citation type="submission" date="2022-06" db="EMBL/GenBank/DDBJ databases">
        <title>Actinoplanes abujensis sp. nov., isolated from Nigerian arid soil.</title>
        <authorList>
            <person name="Ding P."/>
        </authorList>
    </citation>
    <scope>NUCLEOTIDE SEQUENCE [LARGE SCALE GENOMIC DNA]</scope>
    <source>
        <strain evidence="2">TRM88002</strain>
    </source>
</reference>
<evidence type="ECO:0000313" key="1">
    <source>
        <dbReference type="EMBL" id="MCM4080272.1"/>
    </source>
</evidence>
<gene>
    <name evidence="1" type="ORF">LXN57_22075</name>
</gene>
<dbReference type="RefSeq" id="WP_251800070.1">
    <property type="nucleotide sequence ID" value="NZ_JAMQOL010000030.1"/>
</dbReference>
<proteinExistence type="predicted"/>
<organism evidence="1 2">
    <name type="scientific">Paractinoplanes hotanensis</name>
    <dbReference type="NCBI Taxonomy" id="2906497"/>
    <lineage>
        <taxon>Bacteria</taxon>
        <taxon>Bacillati</taxon>
        <taxon>Actinomycetota</taxon>
        <taxon>Actinomycetes</taxon>
        <taxon>Micromonosporales</taxon>
        <taxon>Micromonosporaceae</taxon>
        <taxon>Paractinoplanes</taxon>
    </lineage>
</organism>
<protein>
    <submittedName>
        <fullName evidence="1">Uncharacterized protein</fullName>
    </submittedName>
</protein>
<sequence length="50" mass="5323">MTEQNSFGSTRAAIEDALGLRGSEALIGPIGRLCGWSRMLVGEGRALWST</sequence>
<name>A0ABT0Y2K3_9ACTN</name>
<keyword evidence="2" id="KW-1185">Reference proteome</keyword>
<dbReference type="EMBL" id="JAMQOL010000030">
    <property type="protein sequence ID" value="MCM4080272.1"/>
    <property type="molecule type" value="Genomic_DNA"/>
</dbReference>
<comment type="caution">
    <text evidence="1">The sequence shown here is derived from an EMBL/GenBank/DDBJ whole genome shotgun (WGS) entry which is preliminary data.</text>
</comment>
<dbReference type="Proteomes" id="UP001523216">
    <property type="component" value="Unassembled WGS sequence"/>
</dbReference>
<evidence type="ECO:0000313" key="2">
    <source>
        <dbReference type="Proteomes" id="UP001523216"/>
    </source>
</evidence>